<reference evidence="1" key="1">
    <citation type="submission" date="2022-11" db="EMBL/GenBank/DDBJ databases">
        <title>Genome Sequence of Boeremia exigua.</title>
        <authorList>
            <person name="Buettner E."/>
        </authorList>
    </citation>
    <scope>NUCLEOTIDE SEQUENCE</scope>
    <source>
        <strain evidence="1">CU02</strain>
    </source>
</reference>
<organism evidence="1 2">
    <name type="scientific">Boeremia exigua</name>
    <dbReference type="NCBI Taxonomy" id="749465"/>
    <lineage>
        <taxon>Eukaryota</taxon>
        <taxon>Fungi</taxon>
        <taxon>Dikarya</taxon>
        <taxon>Ascomycota</taxon>
        <taxon>Pezizomycotina</taxon>
        <taxon>Dothideomycetes</taxon>
        <taxon>Pleosporomycetidae</taxon>
        <taxon>Pleosporales</taxon>
        <taxon>Pleosporineae</taxon>
        <taxon>Didymellaceae</taxon>
        <taxon>Boeremia</taxon>
    </lineage>
</organism>
<dbReference type="EMBL" id="JAPHNI010000083">
    <property type="protein sequence ID" value="KAJ8116681.1"/>
    <property type="molecule type" value="Genomic_DNA"/>
</dbReference>
<comment type="caution">
    <text evidence="1">The sequence shown here is derived from an EMBL/GenBank/DDBJ whole genome shotgun (WGS) entry which is preliminary data.</text>
</comment>
<keyword evidence="2" id="KW-1185">Reference proteome</keyword>
<gene>
    <name evidence="1" type="ORF">OPT61_g1931</name>
</gene>
<sequence>MESTSTSVSIPVAVDRCARSFLSLAEILQQPTRFAYQLSADSILDEFDRFKLWAGNIAAHKKGRRSLEYRLRDAVQLRLETLDLLQSLSSVLDDKMTIVEGVRLPWDEEVFSDSDSDLDCSGRENESKTVNALQGNTELKQLHARSRSLITSLMRLTMAIRHPAPTRQILRIDKSYYEPYDVQHVQAKFSNSAPYLITRLGRAISSRRQYLTYREKHCQKLSKGIEAIGFEDLRTEQTDNSTEATPIPTLDPASQPESSFFNDNETMSQTSYASSFKNTIRTPHLPKEASKGEPYECPLCFSLIAIYTTATWKYDLHPYCCTFEHCTTADLLYESRHAWFAHEVEAHRSIFQCAEDCEETFTTEMEFQSHVQSRHPDLAAPAVFSALKRTSARSADLSQKAQCKLCNESMNLRRLRKHLGQHQEQLALFALPAAVEESDVDTEDMDEKEPQPEHDGEDETDDSREIVAKCDDVDDDNKIKDANENASTTSEFFPKSETDSSDDISVKLVRRSALIAALNLADAKEAAQNEKADREAPKIIQSAAGITSEEIGAMALTETEATKFMHDQTLREISPAKAKAEVDEPMRRKTGIPDTGVDTGVGEMVSDDAPPIFLKDALGRKFEFPWRTCKTWRGMEALIKQAFLNIDILELHVSQGHYDLVSPYGEIVLPSVWEHIVQPGWAMTMYMWPMREPPPEEEAPPSPKEEARPLLPSPPSSPSSSESSHA</sequence>
<protein>
    <submittedName>
        <fullName evidence="1">Uncharacterized protein</fullName>
    </submittedName>
</protein>
<evidence type="ECO:0000313" key="2">
    <source>
        <dbReference type="Proteomes" id="UP001153331"/>
    </source>
</evidence>
<name>A0ACC2INI0_9PLEO</name>
<dbReference type="Proteomes" id="UP001153331">
    <property type="component" value="Unassembled WGS sequence"/>
</dbReference>
<accession>A0ACC2INI0</accession>
<proteinExistence type="predicted"/>
<evidence type="ECO:0000313" key="1">
    <source>
        <dbReference type="EMBL" id="KAJ8116681.1"/>
    </source>
</evidence>